<comment type="subcellular location">
    <subcellularLocation>
        <location evidence="2">Secreted</location>
    </subcellularLocation>
</comment>
<dbReference type="Proteomes" id="UP000007752">
    <property type="component" value="Chromosome 7"/>
</dbReference>
<dbReference type="EC" id="1.-.-.-" evidence="14"/>
<name>B9FV67_ORYSJ</name>
<keyword evidence="11 14" id="KW-0560">Oxidoreductase</keyword>
<sequence length="1080" mass="121311">MLLFLLFLLAAGEAAAAAAATTLTATPAKLTQSDREITIRWSGLPDPDGLDYVGIYSPPTSSDRDFLGYLFLNGSATWRTGTGELTLPRLPNLRAPYQFRLFRWPAREYSYHHIDHDGNPLPHGRHRVAASGEVAFDSPSRPDQVHLSFADGVDEMRVMFVCGDGGRRVVRYGPAKEEGEGWKEVAAEVRTYEQKHMCDSPANSSVGWRDPGFVFDGLMKGLEPGRRYFYKVGSNSSGWSDTYSFISRDNEANETIAFLFGDMGTYIPYNTYVRTQDESLSTVKWILRDIQALGDKPAFISHIGDISYARGYAWVWDHFFNQIEPIAANTPYHVCIGNHEYDWPLQPWKPWWATGIYGTDGGGECGIPYSVKFRMPGNSFVPTGNGAPDTRNLYYSFDSGVVHFVYMSTETNFVQGSDQYNFIKADLEKVNRSRTPFIVFQGHRPMYTSSNEARDFAHRQQMLQNLEPLLVTYKVTLALWGHVHRYERFCPMKNFQCVNMSSSFVYPGAPVHLVIGMGGQDYQPFWQPRKDHPDVPVYPQPERSMYRGGEFGYTKLVATKEKLTLTYIGNHDGQVHDMVEIFSGQVSNNNGVPEVIDDTKLSTGMSTPLNLELERLSMLNPIMSSDRSSKKVCVVGAGMAGLAAARELRREGLDVTVLEQLAGVGGQWLYDAATDAGDPLGMAGVHSSVFASLRINGPRESIGFSDFPFRPTNDAGGDARRYPVHGELLRYIRDFCDAFGLMDAVRLNTTVTRVAMAPPRRDGSLRWAVRSKRHGEAETEEVFDAVVVAIGHYSQPRLPTIDGMDRWRRKQLHSHSYRVPDSFAGEVVVIVGCSVSGAELALELRRVAKEVHLSTKSTEETITSAMSKSVARYENLHLRPQVEHLREDGTVVFDDGSFVVADAVIYCTGYNYSFPFLDTNGKVTVDDNRVGPLYEHVFPPELAPSLSFVGIPGKVVLPVFIEVQARWVAQVLSGRRTLPSPEEMQRAVEEHTRGMEAAGLPKRWTHDMFLNLERCDDYGERICGFPRMEQWKKEIFVSSLSDMVDDIENFRDGYHDSDLVRDALRRHGWTPAEEDDDAHK</sequence>
<dbReference type="Pfam" id="PF00743">
    <property type="entry name" value="FMO-like"/>
    <property type="match status" value="2"/>
</dbReference>
<dbReference type="SUPFAM" id="SSF51905">
    <property type="entry name" value="FAD/NAD(P)-binding domain"/>
    <property type="match status" value="2"/>
</dbReference>
<dbReference type="GO" id="GO:0003993">
    <property type="term" value="F:acid phosphatase activity"/>
    <property type="evidence" value="ECO:0007669"/>
    <property type="project" value="InterPro"/>
</dbReference>
<feature type="signal peptide" evidence="15">
    <location>
        <begin position="1"/>
        <end position="16"/>
    </location>
</feature>
<evidence type="ECO:0000259" key="17">
    <source>
        <dbReference type="Pfam" id="PF14008"/>
    </source>
</evidence>
<dbReference type="PRINTS" id="PR00370">
    <property type="entry name" value="FMOXYGENASE"/>
</dbReference>
<dbReference type="InterPro" id="IPR041792">
    <property type="entry name" value="MPP_PAP"/>
</dbReference>
<proteinExistence type="inferred from homology"/>
<evidence type="ECO:0000256" key="9">
    <source>
        <dbReference type="ARBA" id="ARBA00022827"/>
    </source>
</evidence>
<dbReference type="Gene3D" id="3.50.50.60">
    <property type="entry name" value="FAD/NAD(P)-binding domain"/>
    <property type="match status" value="2"/>
</dbReference>
<evidence type="ECO:0000313" key="19">
    <source>
        <dbReference type="EMBL" id="EEE66454.1"/>
    </source>
</evidence>
<keyword evidence="8 15" id="KW-0732">Signal</keyword>
<dbReference type="CDD" id="cd00839">
    <property type="entry name" value="MPP_PAPs"/>
    <property type="match status" value="1"/>
</dbReference>
<feature type="chain" id="PRO_5002884365" description="Flavin-containing monooxygenase" evidence="15">
    <location>
        <begin position="17"/>
        <end position="1080"/>
    </location>
</feature>
<dbReference type="InterPro" id="IPR000960">
    <property type="entry name" value="Flavin_mOase"/>
</dbReference>
<keyword evidence="12" id="KW-0325">Glycoprotein</keyword>
<dbReference type="Pfam" id="PF16656">
    <property type="entry name" value="Pur_ac_phosph_N"/>
    <property type="match status" value="1"/>
</dbReference>
<comment type="similarity">
    <text evidence="3">Belongs to the metallophosphoesterase superfamily. Purple acid phosphatase family.</text>
</comment>
<keyword evidence="6" id="KW-0964">Secreted</keyword>
<evidence type="ECO:0000256" key="15">
    <source>
        <dbReference type="SAM" id="SignalP"/>
    </source>
</evidence>
<evidence type="ECO:0000259" key="18">
    <source>
        <dbReference type="Pfam" id="PF16656"/>
    </source>
</evidence>
<protein>
    <recommendedName>
        <fullName evidence="14">Flavin-containing monooxygenase</fullName>
        <ecNumber evidence="14">1.-.-.-</ecNumber>
    </recommendedName>
</protein>
<reference evidence="19" key="2">
    <citation type="submission" date="2008-12" db="EMBL/GenBank/DDBJ databases">
        <title>Improved gene annotation of the rice (Oryza sativa) genomes.</title>
        <authorList>
            <person name="Wang J."/>
            <person name="Li R."/>
            <person name="Fan W."/>
            <person name="Huang Q."/>
            <person name="Zhang J."/>
            <person name="Zhou Y."/>
            <person name="Hu Y."/>
            <person name="Zi S."/>
            <person name="Li J."/>
            <person name="Ni P."/>
            <person name="Zheng H."/>
            <person name="Zhang Y."/>
            <person name="Zhao M."/>
            <person name="Hao Q."/>
            <person name="McDermott J."/>
            <person name="Samudrala R."/>
            <person name="Kristiansen K."/>
            <person name="Wong G.K.-S."/>
        </authorList>
    </citation>
    <scope>NUCLEOTIDE SEQUENCE</scope>
</reference>
<feature type="domain" description="Purple acid phosphatase N-terminal" evidence="18">
    <location>
        <begin position="142"/>
        <end position="245"/>
    </location>
</feature>
<comment type="similarity">
    <text evidence="4 14">Belongs to the FMO family.</text>
</comment>
<dbReference type="PANTHER" id="PTHR45778:SF7">
    <property type="entry name" value="PURPLE ACID PHOSPHATASE"/>
    <property type="match status" value="1"/>
</dbReference>
<evidence type="ECO:0000256" key="13">
    <source>
        <dbReference type="ARBA" id="ARBA00058243"/>
    </source>
</evidence>
<keyword evidence="9 14" id="KW-0274">FAD</keyword>
<dbReference type="FunFam" id="3.50.50.60:FF:000147">
    <property type="entry name" value="Flavin-containing monooxygenase"/>
    <property type="match status" value="1"/>
</dbReference>
<dbReference type="SUPFAM" id="SSF56300">
    <property type="entry name" value="Metallo-dependent phosphatases"/>
    <property type="match status" value="1"/>
</dbReference>
<evidence type="ECO:0000256" key="2">
    <source>
        <dbReference type="ARBA" id="ARBA00004613"/>
    </source>
</evidence>
<dbReference type="InterPro" id="IPR004843">
    <property type="entry name" value="Calcineurin-like_PHP"/>
</dbReference>
<dbReference type="PANTHER" id="PTHR45778">
    <property type="entry name" value="PURPLE ACID PHOSPHATASE-RELATED"/>
    <property type="match status" value="1"/>
</dbReference>
<evidence type="ECO:0000256" key="14">
    <source>
        <dbReference type="RuleBase" id="RU361177"/>
    </source>
</evidence>
<evidence type="ECO:0000256" key="11">
    <source>
        <dbReference type="ARBA" id="ARBA00023002"/>
    </source>
</evidence>
<evidence type="ECO:0000259" key="16">
    <source>
        <dbReference type="Pfam" id="PF00149"/>
    </source>
</evidence>
<dbReference type="GO" id="GO:0005576">
    <property type="term" value="C:extracellular region"/>
    <property type="evidence" value="ECO:0007669"/>
    <property type="project" value="UniProtKB-SubCell"/>
</dbReference>
<evidence type="ECO:0000256" key="6">
    <source>
        <dbReference type="ARBA" id="ARBA00022525"/>
    </source>
</evidence>
<dbReference type="SUPFAM" id="SSF49363">
    <property type="entry name" value="Purple acid phosphatase, N-terminal domain"/>
    <property type="match status" value="1"/>
</dbReference>
<evidence type="ECO:0000256" key="3">
    <source>
        <dbReference type="ARBA" id="ARBA00008723"/>
    </source>
</evidence>
<evidence type="ECO:0000256" key="4">
    <source>
        <dbReference type="ARBA" id="ARBA00009183"/>
    </source>
</evidence>
<comment type="cofactor">
    <cofactor evidence="1 14">
        <name>FAD</name>
        <dbReference type="ChEBI" id="CHEBI:57692"/>
    </cofactor>
</comment>
<dbReference type="GO" id="GO:0050661">
    <property type="term" value="F:NADP binding"/>
    <property type="evidence" value="ECO:0007669"/>
    <property type="project" value="InterPro"/>
</dbReference>
<evidence type="ECO:0000256" key="12">
    <source>
        <dbReference type="ARBA" id="ARBA00023180"/>
    </source>
</evidence>
<dbReference type="EMBL" id="CM000144">
    <property type="protein sequence ID" value="EEE66454.1"/>
    <property type="molecule type" value="Genomic_DNA"/>
</dbReference>
<dbReference type="Gene3D" id="3.60.21.10">
    <property type="match status" value="1"/>
</dbReference>
<comment type="function">
    <text evidence="13">Catalyzes the conversion of methylthioalkyl glucosinolates of any chain length into methylsulfinylalkyl glucosinolates.</text>
</comment>
<dbReference type="InterPro" id="IPR036188">
    <property type="entry name" value="FAD/NAD-bd_sf"/>
</dbReference>
<dbReference type="InterPro" id="IPR025733">
    <property type="entry name" value="PAPs_C"/>
</dbReference>
<dbReference type="GO" id="GO:0046872">
    <property type="term" value="F:metal ion binding"/>
    <property type="evidence" value="ECO:0007669"/>
    <property type="project" value="InterPro"/>
</dbReference>
<dbReference type="FunFam" id="3.50.50.60:FF:000565">
    <property type="entry name" value="Flavin-containing monooxygenase"/>
    <property type="match status" value="1"/>
</dbReference>
<dbReference type="Pfam" id="PF00149">
    <property type="entry name" value="Metallophos"/>
    <property type="match status" value="1"/>
</dbReference>
<reference evidence="19" key="1">
    <citation type="journal article" date="2005" name="PLoS Biol.">
        <title>The genomes of Oryza sativa: a history of duplications.</title>
        <authorList>
            <person name="Yu J."/>
            <person name="Wang J."/>
            <person name="Lin W."/>
            <person name="Li S."/>
            <person name="Li H."/>
            <person name="Zhou J."/>
            <person name="Ni P."/>
            <person name="Dong W."/>
            <person name="Hu S."/>
            <person name="Zeng C."/>
            <person name="Zhang J."/>
            <person name="Zhang Y."/>
            <person name="Li R."/>
            <person name="Xu Z."/>
            <person name="Li S."/>
            <person name="Li X."/>
            <person name="Zheng H."/>
            <person name="Cong L."/>
            <person name="Lin L."/>
            <person name="Yin J."/>
            <person name="Geng J."/>
            <person name="Li G."/>
            <person name="Shi J."/>
            <person name="Liu J."/>
            <person name="Lv H."/>
            <person name="Li J."/>
            <person name="Wang J."/>
            <person name="Deng Y."/>
            <person name="Ran L."/>
            <person name="Shi X."/>
            <person name="Wang X."/>
            <person name="Wu Q."/>
            <person name="Li C."/>
            <person name="Ren X."/>
            <person name="Wang J."/>
            <person name="Wang X."/>
            <person name="Li D."/>
            <person name="Liu D."/>
            <person name="Zhang X."/>
            <person name="Ji Z."/>
            <person name="Zhao W."/>
            <person name="Sun Y."/>
            <person name="Zhang Z."/>
            <person name="Bao J."/>
            <person name="Han Y."/>
            <person name="Dong L."/>
            <person name="Ji J."/>
            <person name="Chen P."/>
            <person name="Wu S."/>
            <person name="Liu J."/>
            <person name="Xiao Y."/>
            <person name="Bu D."/>
            <person name="Tan J."/>
            <person name="Yang L."/>
            <person name="Ye C."/>
            <person name="Zhang J."/>
            <person name="Xu J."/>
            <person name="Zhou Y."/>
            <person name="Yu Y."/>
            <person name="Zhang B."/>
            <person name="Zhuang S."/>
            <person name="Wei H."/>
            <person name="Liu B."/>
            <person name="Lei M."/>
            <person name="Yu H."/>
            <person name="Li Y."/>
            <person name="Xu H."/>
            <person name="Wei S."/>
            <person name="He X."/>
            <person name="Fang L."/>
            <person name="Zhang Z."/>
            <person name="Zhang Y."/>
            <person name="Huang X."/>
            <person name="Su Z."/>
            <person name="Tong W."/>
            <person name="Li J."/>
            <person name="Tong Z."/>
            <person name="Li S."/>
            <person name="Ye J."/>
            <person name="Wang L."/>
            <person name="Fang L."/>
            <person name="Lei T."/>
            <person name="Chen C."/>
            <person name="Chen H."/>
            <person name="Xu Z."/>
            <person name="Li H."/>
            <person name="Huang H."/>
            <person name="Zhang F."/>
            <person name="Xu H."/>
            <person name="Li N."/>
            <person name="Zhao C."/>
            <person name="Li S."/>
            <person name="Dong L."/>
            <person name="Huang Y."/>
            <person name="Li L."/>
            <person name="Xi Y."/>
            <person name="Qi Q."/>
            <person name="Li W."/>
            <person name="Zhang B."/>
            <person name="Hu W."/>
            <person name="Zhang Y."/>
            <person name="Tian X."/>
            <person name="Jiao Y."/>
            <person name="Liang X."/>
            <person name="Jin J."/>
            <person name="Gao L."/>
            <person name="Zheng W."/>
            <person name="Hao B."/>
            <person name="Liu S."/>
            <person name="Wang W."/>
            <person name="Yuan L."/>
            <person name="Cao M."/>
            <person name="McDermott J."/>
            <person name="Samudrala R."/>
            <person name="Wang J."/>
            <person name="Wong G.K."/>
            <person name="Yang H."/>
        </authorList>
    </citation>
    <scope>NUCLEOTIDE SEQUENCE [LARGE SCALE GENOMIC DNA]</scope>
</reference>
<evidence type="ECO:0000256" key="10">
    <source>
        <dbReference type="ARBA" id="ARBA00022857"/>
    </source>
</evidence>
<dbReference type="InterPro" id="IPR008963">
    <property type="entry name" value="Purple_acid_Pase-like_N"/>
</dbReference>
<organism evidence="19">
    <name type="scientific">Oryza sativa subsp. japonica</name>
    <name type="common">Rice</name>
    <dbReference type="NCBI Taxonomy" id="39947"/>
    <lineage>
        <taxon>Eukaryota</taxon>
        <taxon>Viridiplantae</taxon>
        <taxon>Streptophyta</taxon>
        <taxon>Embryophyta</taxon>
        <taxon>Tracheophyta</taxon>
        <taxon>Spermatophyta</taxon>
        <taxon>Magnoliopsida</taxon>
        <taxon>Liliopsida</taxon>
        <taxon>Poales</taxon>
        <taxon>Poaceae</taxon>
        <taxon>BOP clade</taxon>
        <taxon>Oryzoideae</taxon>
        <taxon>Oryzeae</taxon>
        <taxon>Oryzinae</taxon>
        <taxon>Oryza</taxon>
        <taxon>Oryza sativa</taxon>
    </lineage>
</organism>
<keyword evidence="10" id="KW-0521">NADP</keyword>
<evidence type="ECO:0000256" key="8">
    <source>
        <dbReference type="ARBA" id="ARBA00022729"/>
    </source>
</evidence>
<dbReference type="AlphaFoldDB" id="B9FV67"/>
<feature type="domain" description="Calcineurin-like phosphoesterase" evidence="16">
    <location>
        <begin position="260"/>
        <end position="486"/>
    </location>
</feature>
<comment type="subunit">
    <text evidence="5">Homodimer.</text>
</comment>
<gene>
    <name evidence="19" type="ORF">OsJ_22844</name>
</gene>
<dbReference type="GO" id="GO:0050660">
    <property type="term" value="F:flavin adenine dinucleotide binding"/>
    <property type="evidence" value="ECO:0007669"/>
    <property type="project" value="InterPro"/>
</dbReference>
<dbReference type="InterPro" id="IPR020946">
    <property type="entry name" value="Flavin_mOase-like"/>
</dbReference>
<accession>B9FV67</accession>
<evidence type="ECO:0000256" key="7">
    <source>
        <dbReference type="ARBA" id="ARBA00022630"/>
    </source>
</evidence>
<dbReference type="GO" id="GO:0004499">
    <property type="term" value="F:N,N-dimethylaniline monooxygenase activity"/>
    <property type="evidence" value="ECO:0007669"/>
    <property type="project" value="InterPro"/>
</dbReference>
<dbReference type="Gene3D" id="2.60.40.380">
    <property type="entry name" value="Purple acid phosphatase-like, N-terminal"/>
    <property type="match status" value="1"/>
</dbReference>
<keyword evidence="7 14" id="KW-0285">Flavoprotein</keyword>
<feature type="domain" description="Purple acid phosphatase C-terminal" evidence="17">
    <location>
        <begin position="509"/>
        <end position="577"/>
    </location>
</feature>
<keyword evidence="14" id="KW-0503">Monooxygenase</keyword>
<dbReference type="InterPro" id="IPR015914">
    <property type="entry name" value="PAPs_N"/>
</dbReference>
<evidence type="ECO:0000256" key="5">
    <source>
        <dbReference type="ARBA" id="ARBA00011738"/>
    </source>
</evidence>
<evidence type="ECO:0000256" key="1">
    <source>
        <dbReference type="ARBA" id="ARBA00001974"/>
    </source>
</evidence>
<dbReference type="InterPro" id="IPR029052">
    <property type="entry name" value="Metallo-depent_PP-like"/>
</dbReference>
<dbReference type="Pfam" id="PF14008">
    <property type="entry name" value="Metallophos_C"/>
    <property type="match status" value="1"/>
</dbReference>